<dbReference type="EMBL" id="CP042469">
    <property type="protein sequence ID" value="QOX65997.1"/>
    <property type="molecule type" value="Genomic_DNA"/>
</dbReference>
<dbReference type="Proteomes" id="UP000594014">
    <property type="component" value="Chromosome"/>
</dbReference>
<sequence length="131" mass="15250">MEDYLEMIYRCCQEEGYARISKLSQLLNVRASSATKMVQRLGTLGLIKYERYGIVNLSDKGLEIGHFLLERHNILGEFFELLGSEESEILKQIELIEHNLSTGTVLNIKSLCDFFYDHPELHELFLEHKKL</sequence>
<keyword evidence="2" id="KW-1185">Reference proteome</keyword>
<organism evidence="1 2">
    <name type="scientific">Anoxybacterium hadale</name>
    <dbReference type="NCBI Taxonomy" id="3408580"/>
    <lineage>
        <taxon>Bacteria</taxon>
        <taxon>Bacillati</taxon>
        <taxon>Bacillota</taxon>
        <taxon>Clostridia</taxon>
        <taxon>Peptostreptococcales</taxon>
        <taxon>Anaerovoracaceae</taxon>
        <taxon>Anoxybacterium</taxon>
    </lineage>
</organism>
<reference evidence="1" key="1">
    <citation type="submission" date="2019-08" db="EMBL/GenBank/DDBJ databases">
        <title>Genome sequence of Clostridiales bacterium MT110.</title>
        <authorList>
            <person name="Cao J."/>
        </authorList>
    </citation>
    <scope>NUCLEOTIDE SEQUENCE</scope>
    <source>
        <strain evidence="1">MT110</strain>
    </source>
</reference>
<evidence type="ECO:0000313" key="2">
    <source>
        <dbReference type="Proteomes" id="UP000594014"/>
    </source>
</evidence>
<name>A0ACD1AHC0_9FIRM</name>
<gene>
    <name evidence="1" type="ORF">FRZ06_17445</name>
</gene>
<proteinExistence type="predicted"/>
<evidence type="ECO:0000313" key="1">
    <source>
        <dbReference type="EMBL" id="QOX65997.1"/>
    </source>
</evidence>
<accession>A0ACD1AHC0</accession>
<protein>
    <submittedName>
        <fullName evidence="1">DtxR family transcriptional regulator</fullName>
    </submittedName>
</protein>